<protein>
    <recommendedName>
        <fullName evidence="5">Protein kinase domain-containing protein</fullName>
    </recommendedName>
</protein>
<dbReference type="InterPro" id="IPR050767">
    <property type="entry name" value="Sel1_AlgK"/>
</dbReference>
<dbReference type="Gene3D" id="1.25.40.10">
    <property type="entry name" value="Tetratricopeptide repeat domain"/>
    <property type="match status" value="8"/>
</dbReference>
<dbReference type="InterPro" id="IPR006597">
    <property type="entry name" value="Sel1-like"/>
</dbReference>
<dbReference type="EMBL" id="JAPFFF010000004">
    <property type="protein sequence ID" value="KAK8891115.1"/>
    <property type="molecule type" value="Genomic_DNA"/>
</dbReference>
<dbReference type="InterPro" id="IPR001245">
    <property type="entry name" value="Ser-Thr/Tyr_kinase_cat_dom"/>
</dbReference>
<proteinExistence type="inferred from homology"/>
<accession>A0ABR2KIZ9</accession>
<dbReference type="SMART" id="SM00028">
    <property type="entry name" value="TPR"/>
    <property type="match status" value="5"/>
</dbReference>
<feature type="compositionally biased region" description="Acidic residues" evidence="4">
    <location>
        <begin position="395"/>
        <end position="427"/>
    </location>
</feature>
<dbReference type="Pfam" id="PF07714">
    <property type="entry name" value="PK_Tyr_Ser-Thr"/>
    <property type="match status" value="1"/>
</dbReference>
<dbReference type="InterPro" id="IPR011990">
    <property type="entry name" value="TPR-like_helical_dom_sf"/>
</dbReference>
<evidence type="ECO:0000313" key="7">
    <source>
        <dbReference type="Proteomes" id="UP001470230"/>
    </source>
</evidence>
<dbReference type="Gene3D" id="1.10.510.10">
    <property type="entry name" value="Transferase(Phosphotransferase) domain 1"/>
    <property type="match status" value="1"/>
</dbReference>
<evidence type="ECO:0000313" key="6">
    <source>
        <dbReference type="EMBL" id="KAK8891115.1"/>
    </source>
</evidence>
<organism evidence="6 7">
    <name type="scientific">Tritrichomonas musculus</name>
    <dbReference type="NCBI Taxonomy" id="1915356"/>
    <lineage>
        <taxon>Eukaryota</taxon>
        <taxon>Metamonada</taxon>
        <taxon>Parabasalia</taxon>
        <taxon>Tritrichomonadida</taxon>
        <taxon>Tritrichomonadidae</taxon>
        <taxon>Tritrichomonas</taxon>
    </lineage>
</organism>
<evidence type="ECO:0000259" key="5">
    <source>
        <dbReference type="PROSITE" id="PS50011"/>
    </source>
</evidence>
<dbReference type="Proteomes" id="UP001470230">
    <property type="component" value="Unassembled WGS sequence"/>
</dbReference>
<evidence type="ECO:0000256" key="3">
    <source>
        <dbReference type="SAM" id="Coils"/>
    </source>
</evidence>
<keyword evidence="2" id="KW-0802">TPR repeat</keyword>
<reference evidence="6 7" key="1">
    <citation type="submission" date="2024-04" db="EMBL/GenBank/DDBJ databases">
        <title>Tritrichomonas musculus Genome.</title>
        <authorList>
            <person name="Alves-Ferreira E."/>
            <person name="Grigg M."/>
            <person name="Lorenzi H."/>
            <person name="Galac M."/>
        </authorList>
    </citation>
    <scope>NUCLEOTIDE SEQUENCE [LARGE SCALE GENOMIC DNA]</scope>
    <source>
        <strain evidence="6 7">EAF2021</strain>
    </source>
</reference>
<dbReference type="InterPro" id="IPR000719">
    <property type="entry name" value="Prot_kinase_dom"/>
</dbReference>
<feature type="repeat" description="TPR" evidence="2">
    <location>
        <begin position="1662"/>
        <end position="1695"/>
    </location>
</feature>
<dbReference type="SUPFAM" id="SSF81901">
    <property type="entry name" value="HCP-like"/>
    <property type="match status" value="11"/>
</dbReference>
<dbReference type="SMART" id="SM00220">
    <property type="entry name" value="S_TKc"/>
    <property type="match status" value="1"/>
</dbReference>
<keyword evidence="7" id="KW-1185">Reference proteome</keyword>
<comment type="caution">
    <text evidence="6">The sequence shown here is derived from an EMBL/GenBank/DDBJ whole genome shotgun (WGS) entry which is preliminary data.</text>
</comment>
<feature type="compositionally biased region" description="Low complexity" evidence="4">
    <location>
        <begin position="2117"/>
        <end position="2127"/>
    </location>
</feature>
<dbReference type="Pfam" id="PF08238">
    <property type="entry name" value="Sel1"/>
    <property type="match status" value="32"/>
</dbReference>
<feature type="region of interest" description="Disordered" evidence="4">
    <location>
        <begin position="389"/>
        <end position="438"/>
    </location>
</feature>
<evidence type="ECO:0000256" key="2">
    <source>
        <dbReference type="PROSITE-ProRule" id="PRU00339"/>
    </source>
</evidence>
<feature type="region of interest" description="Disordered" evidence="4">
    <location>
        <begin position="2102"/>
        <end position="2140"/>
    </location>
</feature>
<name>A0ABR2KIZ9_9EUKA</name>
<dbReference type="PANTHER" id="PTHR11102">
    <property type="entry name" value="SEL-1-LIKE PROTEIN"/>
    <property type="match status" value="1"/>
</dbReference>
<keyword evidence="3" id="KW-0175">Coiled coil</keyword>
<dbReference type="SUPFAM" id="SSF56112">
    <property type="entry name" value="Protein kinase-like (PK-like)"/>
    <property type="match status" value="1"/>
</dbReference>
<dbReference type="PROSITE" id="PS50005">
    <property type="entry name" value="TPR"/>
    <property type="match status" value="1"/>
</dbReference>
<feature type="region of interest" description="Disordered" evidence="4">
    <location>
        <begin position="649"/>
        <end position="668"/>
    </location>
</feature>
<gene>
    <name evidence="6" type="ORF">M9Y10_028320</name>
</gene>
<comment type="similarity">
    <text evidence="1">Belongs to the sel-1 family.</text>
</comment>
<feature type="coiled-coil region" evidence="3">
    <location>
        <begin position="1938"/>
        <end position="2001"/>
    </location>
</feature>
<feature type="domain" description="Protein kinase" evidence="5">
    <location>
        <begin position="25"/>
        <end position="367"/>
    </location>
</feature>
<dbReference type="InterPro" id="IPR019734">
    <property type="entry name" value="TPR_rpt"/>
</dbReference>
<dbReference type="PANTHER" id="PTHR11102:SF160">
    <property type="entry name" value="ERAD-ASSOCIATED E3 UBIQUITIN-PROTEIN LIGASE COMPONENT HRD3"/>
    <property type="match status" value="1"/>
</dbReference>
<dbReference type="SMART" id="SM00671">
    <property type="entry name" value="SEL1"/>
    <property type="match status" value="33"/>
</dbReference>
<evidence type="ECO:0000256" key="1">
    <source>
        <dbReference type="ARBA" id="ARBA00038101"/>
    </source>
</evidence>
<dbReference type="PROSITE" id="PS50011">
    <property type="entry name" value="PROTEIN_KINASE_DOM"/>
    <property type="match status" value="1"/>
</dbReference>
<evidence type="ECO:0000256" key="4">
    <source>
        <dbReference type="SAM" id="MobiDB-lite"/>
    </source>
</evidence>
<dbReference type="InterPro" id="IPR011009">
    <property type="entry name" value="Kinase-like_dom_sf"/>
</dbReference>
<feature type="compositionally biased region" description="Basic residues" evidence="4">
    <location>
        <begin position="2128"/>
        <end position="2140"/>
    </location>
</feature>
<sequence length="2523" mass="286768">MKIAHNNNPEIKNPSDYYKVMGEIRGCNSILGTTYLATLIDDESTKQPNDKNEYFSIYVTNEIFQRKENYLQWTKKIREMAINNSHPNIQRIIAYSINGQMFLPFNQDKIFDEISEVQQPMVVCQYFRNDDSIEQNTLNLFSKLYSTLDVNSPFNATIYITLHDLIDFEKSHYLFSSTNKQMIIYGIVSAMNYLHQNDICHHELTPSNIMIHLNSVQKVEYNPEQPQKSENDIKYCFQSDFIDVKVFNFESSIVNMSHLKNYPLIIESLPYYAPESLQNSIFDKMTDIYSFGIVLYQILTNDAHLYSELEDKETEIKIKVPAGYRPNIFISLPFQFQKIIDRCTDQDPEKRPSFQRLADLLVTERYILKGCDNEMYKEYFTRITNEESQLNIYPDENEDDESMSDDNEEEDTKEIEIEKEEEIEEEEETKKNENMVPLSPSKYIKPKDLISSNNEKKIVGATLENSHINASNVDLNDMRIYQFNLDDLINNTKSVSEMLKNDEYKIGDEDKLLLKKSLEGDSKSCYTIYTKLVKGEDGFPKKIDESVVFLKYAADHDDEKALFEYANILMKGEIIPHDYLTAFHYFKKSGELYGNDISLVKSGMLLESQGKLKSAKEYYKKAMDKGNLDASCHYAYLLEKESSSLSSSLSLLPHSKKDRKKKEEEDNNKYEQACKMYREAAEKGSILGLYHYERVHQKNSDNYDPKLLIKYAKHIEEINPKKASLIYKKVADAGDPDAQVGYGLMLEKGLGISKPNQELAFFYYENSAKANNAAGNYNYARALQNGIGTRKNIQLACEYYEKAAKLGNADAMNSYGKLKEAGVVRRSKSLTNTTFSELNSESTYQPTKNPIKNDLDDAAQYFKMSADAGNAEGMVNYARFLELGCASTVPKNINESAKFYKMAADNGNADGMYNIARMLQGGIGITKDLKLAFTYFQKASETGNTRAMNSTGFMLHKGLGTAKNDQEALKYFKMGAKAGLPVSMNNYAEMLEKGEGNPEHRTNEAKALKYFKKAAEMNDPNAMYNYGRYLERGVHVTKNIEEAIEYYKKAALLRNPDGMYNYARMLEYVLHDKEKSVEFYERAANMRNTKAMIRYAEILESLNDPDDNEKILKFYKFAADSGDLESMKKIAFIYENGKENIPIDLTQSARYCKKAADFGSISSMHKYATMLRDGVGVVKNVNEAKLLFKKAADFGDSSSMRDYALIIEKEGKSDNIEICHYFYRAAKSGKKASSYYHYGRLLELLSNEFKKPVQIDSHLTFSSKEELMKEAAEMYKIAADKGNTDAMFSYAMCLSEGKGIEKNLIDSYKYFTNASRVGNINAITHAGIALKDGAGVTKDLEEARKLFKKGAEGGDPISMTNYALLLIEDNEIEEAKTYLYKAAELKEKSSYYPIAQLLERENYSNKDDILKYYKLSADVQMNQKGMKKYAELVSNEDEKIKYYELLYKCYHESNDSNDSTIINSNGFYEAMDNLGKIYIKNHSNDNALRCFKDSIKSNNIESYFNYAKLTDDKTEKYKYYKLCADYNITVNTNMNITTFNSNLSNNDTNAMIDDLHLDETSQTIKCEAAYEYAMYMKQKKVPSEFEKYIKIAADYGNLKAIIEYYKYLEKNSQLEESEKYVKIAADKGDIKSILNYANYSEATKNETECNKYYKMAAEQNSPKGLYKYGKIQEKNKKYDDAMSFYEKAADLKYTDAMIGIGSLNERGLGVDKDDEKAFDYYKNAAELGNAEAMWKCGQLIEEKSQQEAFNYYKMSANHHSFEGMLRYACCLRNGRGTPNNEKNEKLALHYYKELAHLGDVNSMRIAAMILMKSDKITDQKEAVQFLKAASDLGDADSQYTFGVILKKGIEKVVQKNERMAAKLLRKSAIGGNSDAMFEYSKLLFKGSNSTVMKNENEAIHYLKRSADRGNIKAIHHYVEILRSSNKQEECQAYLRSLSIELEEEKQRQQTQKKSYIEDFCKLNEDDHLSIENAIVKVNSLIAEISEEMQNHAEAARMYKENADKNADVQSMLNYARMLLNGTGVEQNSREAAEYYKKAADLGSVTGMLEYAKLSQRGYGDQKEQGDALSYIERAASTTNLSGAGSAATAANEFVLNPDQSLEFQSMPLPTPPPPPSSSSSPSLSNPLPRHHTHHHHLQYHARNKAKNVQANSNNNNNNNKPMTLMSLGRALSSGFFDLGNPQELSEASQYFKKAADLGNSDAMYHYAKMCSKGIGIEQNYGEAFNYFLKSSEASREERAERKAMQNAQIQPSNSNFAAFSQVSDDCGIKATRKAAKMLLEGIGTPKDVKRAELLFKEAAEEGQDLYSMYAYASILIKDASNREKDRKECVQKAAQYFKLAAQNGIVDAAVEYGKILESGYGGYEKNIDSAVDFYFIAAEAGNPEALYLIGHLYETGIGLDKSNKDAKNYYLKAANKGNVDAMMKIAHLYKKGKGGLQKSKQQAMLYYQKAADLGNVDAMLKYASMRKKQGDLATANLNDAKIYYEKAALKGSPKAKIKLLKLEKRMKVKEKKDGKPPPIPKKS</sequence>